<name>A0A8S2STZ8_9BILA</name>
<dbReference type="InterPro" id="IPR002885">
    <property type="entry name" value="PPR_rpt"/>
</dbReference>
<dbReference type="AlphaFoldDB" id="A0A8S2STZ8"/>
<evidence type="ECO:0000313" key="3">
    <source>
        <dbReference type="Proteomes" id="UP000681967"/>
    </source>
</evidence>
<dbReference type="InterPro" id="IPR011990">
    <property type="entry name" value="TPR-like_helical_dom_sf"/>
</dbReference>
<feature type="non-terminal residue" evidence="1">
    <location>
        <position position="1"/>
    </location>
</feature>
<organism evidence="1 3">
    <name type="scientific">Rotaria magnacalcarata</name>
    <dbReference type="NCBI Taxonomy" id="392030"/>
    <lineage>
        <taxon>Eukaryota</taxon>
        <taxon>Metazoa</taxon>
        <taxon>Spiralia</taxon>
        <taxon>Gnathifera</taxon>
        <taxon>Rotifera</taxon>
        <taxon>Eurotatoria</taxon>
        <taxon>Bdelloidea</taxon>
        <taxon>Philodinida</taxon>
        <taxon>Philodinidae</taxon>
        <taxon>Rotaria</taxon>
    </lineage>
</organism>
<accession>A0A8S2STZ8</accession>
<gene>
    <name evidence="1" type="ORF">BYL167_LOCUS25611</name>
    <name evidence="2" type="ORF">GIL414_LOCUS29137</name>
</gene>
<evidence type="ECO:0000313" key="1">
    <source>
        <dbReference type="EMBL" id="CAF4252524.1"/>
    </source>
</evidence>
<dbReference type="Pfam" id="PF01535">
    <property type="entry name" value="PPR"/>
    <property type="match status" value="1"/>
</dbReference>
<reference evidence="1" key="1">
    <citation type="submission" date="2021-02" db="EMBL/GenBank/DDBJ databases">
        <authorList>
            <person name="Nowell W R."/>
        </authorList>
    </citation>
    <scope>NUCLEOTIDE SEQUENCE</scope>
</reference>
<comment type="caution">
    <text evidence="1">The sequence shown here is derived from an EMBL/GenBank/DDBJ whole genome shotgun (WGS) entry which is preliminary data.</text>
</comment>
<dbReference type="Proteomes" id="UP000681967">
    <property type="component" value="Unassembled WGS sequence"/>
</dbReference>
<dbReference type="EMBL" id="CAJOBJ010051838">
    <property type="protein sequence ID" value="CAF4377643.1"/>
    <property type="molecule type" value="Genomic_DNA"/>
</dbReference>
<proteinExistence type="predicted"/>
<evidence type="ECO:0000313" key="2">
    <source>
        <dbReference type="EMBL" id="CAF4377643.1"/>
    </source>
</evidence>
<dbReference type="EMBL" id="CAJOBH010026428">
    <property type="protein sequence ID" value="CAF4252524.1"/>
    <property type="molecule type" value="Genomic_DNA"/>
</dbReference>
<dbReference type="Proteomes" id="UP000681720">
    <property type="component" value="Unassembled WGS sequence"/>
</dbReference>
<dbReference type="Gene3D" id="1.25.40.10">
    <property type="entry name" value="Tetratricopeptide repeat domain"/>
    <property type="match status" value="1"/>
</dbReference>
<protein>
    <submittedName>
        <fullName evidence="1">Uncharacterized protein</fullName>
    </submittedName>
</protein>
<dbReference type="NCBIfam" id="TIGR00756">
    <property type="entry name" value="PPR"/>
    <property type="match status" value="1"/>
</dbReference>
<sequence>MQNKSNHTYTMMLKGLISNSMSEKVFDLFDEMTIKLDSFTLTV</sequence>